<feature type="region of interest" description="Disordered" evidence="1">
    <location>
        <begin position="23"/>
        <end position="46"/>
    </location>
</feature>
<gene>
    <name evidence="2" type="ORF">H2201_008213</name>
</gene>
<keyword evidence="3" id="KW-1185">Reference proteome</keyword>
<name>A0ABQ9NM19_9PEZI</name>
<evidence type="ECO:0008006" key="4">
    <source>
        <dbReference type="Google" id="ProtNLM"/>
    </source>
</evidence>
<comment type="caution">
    <text evidence="2">The sequence shown here is derived from an EMBL/GenBank/DDBJ whole genome shotgun (WGS) entry which is preliminary data.</text>
</comment>
<sequence length="163" mass="18330">MYQTRKPEEGGVQPVVVPLPLVLRPRSSPKDSSYWITRKKPETDKPKPKFERVLVANHDSERGWQSGRALRKFDRTNNSGTIWKTIVGNLARVGVPAISSRDNTTPILDRDGNIVEEKEADERFSEKGGFLADAMGLGKTVEALARFVVNRWLTVAWLDVEVS</sequence>
<reference evidence="2" key="1">
    <citation type="submission" date="2022-10" db="EMBL/GenBank/DDBJ databases">
        <title>Culturing micro-colonial fungi from biological soil crusts in the Mojave desert and describing Neophaeococcomyces mojavensis, and introducing the new genera and species Taxawa tesnikishii.</title>
        <authorList>
            <person name="Kurbessoian T."/>
            <person name="Stajich J.E."/>
        </authorList>
    </citation>
    <scope>NUCLEOTIDE SEQUENCE</scope>
    <source>
        <strain evidence="2">TK_1</strain>
    </source>
</reference>
<dbReference type="Proteomes" id="UP001172684">
    <property type="component" value="Unassembled WGS sequence"/>
</dbReference>
<dbReference type="EMBL" id="JAPDRL010000102">
    <property type="protein sequence ID" value="KAJ9657382.1"/>
    <property type="molecule type" value="Genomic_DNA"/>
</dbReference>
<accession>A0ABQ9NM19</accession>
<evidence type="ECO:0000256" key="1">
    <source>
        <dbReference type="SAM" id="MobiDB-lite"/>
    </source>
</evidence>
<evidence type="ECO:0000313" key="2">
    <source>
        <dbReference type="EMBL" id="KAJ9657382.1"/>
    </source>
</evidence>
<evidence type="ECO:0000313" key="3">
    <source>
        <dbReference type="Proteomes" id="UP001172684"/>
    </source>
</evidence>
<protein>
    <recommendedName>
        <fullName evidence="4">SNF2 N-terminal domain-containing protein</fullName>
    </recommendedName>
</protein>
<proteinExistence type="predicted"/>
<organism evidence="2 3">
    <name type="scientific">Coniosporium apollinis</name>
    <dbReference type="NCBI Taxonomy" id="61459"/>
    <lineage>
        <taxon>Eukaryota</taxon>
        <taxon>Fungi</taxon>
        <taxon>Dikarya</taxon>
        <taxon>Ascomycota</taxon>
        <taxon>Pezizomycotina</taxon>
        <taxon>Dothideomycetes</taxon>
        <taxon>Dothideomycetes incertae sedis</taxon>
        <taxon>Coniosporium</taxon>
    </lineage>
</organism>